<dbReference type="Proteomes" id="UP000785679">
    <property type="component" value="Unassembled WGS sequence"/>
</dbReference>
<sequence length="166" mass="18961">MKQPLANIASSQNENIDQTNIVQLLKDEGGWYRPIQTLNLLARADRTIEVVSLLRSESLDGELALENGQYYGQCLNDSPDGVGIMYCISNKQHLFLYEGLWKDGNLVSGRRIMVKVHIWEVYEGEFANQIPHGFGFHRRSNKVQYVGHFKNSKYDGEGRWENGQGK</sequence>
<dbReference type="PANTHER" id="PTHR23084:SF263">
    <property type="entry name" value="MORN REPEAT-CONTAINING PROTEIN 1"/>
    <property type="match status" value="1"/>
</dbReference>
<gene>
    <name evidence="1" type="ORF">FGO68_gene14705</name>
</gene>
<evidence type="ECO:0000313" key="2">
    <source>
        <dbReference type="Proteomes" id="UP000785679"/>
    </source>
</evidence>
<proteinExistence type="predicted"/>
<organism evidence="1 2">
    <name type="scientific">Halteria grandinella</name>
    <dbReference type="NCBI Taxonomy" id="5974"/>
    <lineage>
        <taxon>Eukaryota</taxon>
        <taxon>Sar</taxon>
        <taxon>Alveolata</taxon>
        <taxon>Ciliophora</taxon>
        <taxon>Intramacronucleata</taxon>
        <taxon>Spirotrichea</taxon>
        <taxon>Stichotrichia</taxon>
        <taxon>Sporadotrichida</taxon>
        <taxon>Halteriidae</taxon>
        <taxon>Halteria</taxon>
    </lineage>
</organism>
<dbReference type="EMBL" id="RRYP01004209">
    <property type="protein sequence ID" value="TNV83060.1"/>
    <property type="molecule type" value="Genomic_DNA"/>
</dbReference>
<comment type="caution">
    <text evidence="1">The sequence shown here is derived from an EMBL/GenBank/DDBJ whole genome shotgun (WGS) entry which is preliminary data.</text>
</comment>
<evidence type="ECO:0000313" key="1">
    <source>
        <dbReference type="EMBL" id="TNV83060.1"/>
    </source>
</evidence>
<name>A0A8J8T633_HALGN</name>
<dbReference type="PANTHER" id="PTHR23084">
    <property type="entry name" value="PHOSPHATIDYLINOSITOL-4-PHOSPHATE 5-KINASE RELATED"/>
    <property type="match status" value="1"/>
</dbReference>
<dbReference type="AlphaFoldDB" id="A0A8J8T633"/>
<dbReference type="SUPFAM" id="SSF82185">
    <property type="entry name" value="Histone H3 K4-specific methyltransferase SET7/9 N-terminal domain"/>
    <property type="match status" value="1"/>
</dbReference>
<keyword evidence="2" id="KW-1185">Reference proteome</keyword>
<protein>
    <submittedName>
        <fullName evidence="1">Uncharacterized protein</fullName>
    </submittedName>
</protein>
<accession>A0A8J8T633</accession>
<reference evidence="1" key="1">
    <citation type="submission" date="2019-06" db="EMBL/GenBank/DDBJ databases">
        <authorList>
            <person name="Zheng W."/>
        </authorList>
    </citation>
    <scope>NUCLEOTIDE SEQUENCE</scope>
    <source>
        <strain evidence="1">QDHG01</strain>
    </source>
</reference>